<dbReference type="PANTHER" id="PTHR43503">
    <property type="entry name" value="MCG48959-RELATED"/>
    <property type="match status" value="1"/>
</dbReference>
<dbReference type="GO" id="GO:0045454">
    <property type="term" value="P:cell redox homeostasis"/>
    <property type="evidence" value="ECO:0007669"/>
    <property type="project" value="TreeGrafter"/>
</dbReference>
<evidence type="ECO:0000313" key="9">
    <source>
        <dbReference type="EMBL" id="SEI51335.1"/>
    </source>
</evidence>
<dbReference type="Pfam" id="PF10417">
    <property type="entry name" value="1-cysPrx_C"/>
    <property type="match status" value="1"/>
</dbReference>
<evidence type="ECO:0000313" key="10">
    <source>
        <dbReference type="Proteomes" id="UP000199250"/>
    </source>
</evidence>
<accession>A0A1H6RIC2</accession>
<dbReference type="FunFam" id="3.40.30.10:FF:000011">
    <property type="entry name" value="Peroxiredoxin PRX1"/>
    <property type="match status" value="1"/>
</dbReference>
<dbReference type="InterPro" id="IPR024706">
    <property type="entry name" value="Peroxiredoxin_AhpC-typ"/>
</dbReference>
<dbReference type="PROSITE" id="PS51352">
    <property type="entry name" value="THIOREDOXIN_2"/>
    <property type="match status" value="1"/>
</dbReference>
<reference evidence="9 10" key="1">
    <citation type="submission" date="2016-10" db="EMBL/GenBank/DDBJ databases">
        <authorList>
            <person name="de Groot N.N."/>
        </authorList>
    </citation>
    <scope>NUCLEOTIDE SEQUENCE [LARGE SCALE GENOMIC DNA]</scope>
    <source>
        <strain evidence="9 10">DSM 373</strain>
    </source>
</reference>
<gene>
    <name evidence="9" type="ORF">SAMN04244572_00652</name>
</gene>
<dbReference type="InterPro" id="IPR045020">
    <property type="entry name" value="PRX_1cys"/>
</dbReference>
<dbReference type="PIRSF" id="PIRSF000239">
    <property type="entry name" value="AHPC"/>
    <property type="match status" value="1"/>
</dbReference>
<dbReference type="Pfam" id="PF00578">
    <property type="entry name" value="AhpC-TSA"/>
    <property type="match status" value="1"/>
</dbReference>
<dbReference type="AlphaFoldDB" id="A0A1H6RIC2"/>
<sequence>MSIRLGDIAPDFEQDSSAGRIRFHEWLGDSWGVLFSHPADFTPVCTTELGFTAKLKEEFAKRNVKAIALSVDPVESHLKWIGDIEETQDVQVNFPILADADRKVSGLYDLIHPNASDTLTVRSLFIVDPNKKVRLIITYPASTGRNFHEILRVIDSLQLTDHYKVATPANWQNGEEVVIVPSLQDPDELKQRFPKGFRAVKPYLRLTPQPNR</sequence>
<proteinExistence type="inferred from homology"/>
<evidence type="ECO:0000256" key="3">
    <source>
        <dbReference type="ARBA" id="ARBA00022862"/>
    </source>
</evidence>
<comment type="similarity">
    <text evidence="1">Belongs to the peroxiredoxin family. AhpC/Prx1 subfamily.</text>
</comment>
<evidence type="ECO:0000259" key="8">
    <source>
        <dbReference type="PROSITE" id="PS51352"/>
    </source>
</evidence>
<evidence type="ECO:0000256" key="4">
    <source>
        <dbReference type="ARBA" id="ARBA00023002"/>
    </source>
</evidence>
<name>A0A1H6RIC2_9GAMM</name>
<dbReference type="InterPro" id="IPR013766">
    <property type="entry name" value="Thioredoxin_domain"/>
</dbReference>
<dbReference type="CDD" id="cd03016">
    <property type="entry name" value="PRX_1cys"/>
    <property type="match status" value="1"/>
</dbReference>
<dbReference type="Gene3D" id="3.30.1020.10">
    <property type="entry name" value="Antioxidant, Horf6, Chain A, domain2"/>
    <property type="match status" value="1"/>
</dbReference>
<comment type="similarity">
    <text evidence="6">Belongs to the peroxiredoxin family. Prx6 subfamily.</text>
</comment>
<evidence type="ECO:0000256" key="7">
    <source>
        <dbReference type="PIRSR" id="PIRSR000239-1"/>
    </source>
</evidence>
<protein>
    <submittedName>
        <fullName evidence="9">1-Cys peroxiredoxin</fullName>
    </submittedName>
</protein>
<dbReference type="OrthoDB" id="9812811at2"/>
<keyword evidence="2" id="KW-0575">Peroxidase</keyword>
<dbReference type="GO" id="GO:0051920">
    <property type="term" value="F:peroxiredoxin activity"/>
    <property type="evidence" value="ECO:0007669"/>
    <property type="project" value="InterPro"/>
</dbReference>
<dbReference type="EMBL" id="FNYQ01000006">
    <property type="protein sequence ID" value="SEI51335.1"/>
    <property type="molecule type" value="Genomic_DNA"/>
</dbReference>
<dbReference type="InterPro" id="IPR036249">
    <property type="entry name" value="Thioredoxin-like_sf"/>
</dbReference>
<dbReference type="Gene3D" id="3.40.30.10">
    <property type="entry name" value="Glutaredoxin"/>
    <property type="match status" value="1"/>
</dbReference>
<evidence type="ECO:0000256" key="5">
    <source>
        <dbReference type="ARBA" id="ARBA00023284"/>
    </source>
</evidence>
<evidence type="ECO:0000256" key="2">
    <source>
        <dbReference type="ARBA" id="ARBA00022559"/>
    </source>
</evidence>
<keyword evidence="3" id="KW-0049">Antioxidant</keyword>
<dbReference type="InterPro" id="IPR019479">
    <property type="entry name" value="Peroxiredoxin_C"/>
</dbReference>
<dbReference type="PANTHER" id="PTHR43503:SF4">
    <property type="entry name" value="PEROXIREDOXIN-6"/>
    <property type="match status" value="1"/>
</dbReference>
<feature type="active site" description="Cysteine sulfenic acid (-SOH) intermediate; for peroxidase activity" evidence="7">
    <location>
        <position position="45"/>
    </location>
</feature>
<organism evidence="9 10">
    <name type="scientific">Azotobacter beijerinckii</name>
    <dbReference type="NCBI Taxonomy" id="170623"/>
    <lineage>
        <taxon>Bacteria</taxon>
        <taxon>Pseudomonadati</taxon>
        <taxon>Pseudomonadota</taxon>
        <taxon>Gammaproteobacteria</taxon>
        <taxon>Pseudomonadales</taxon>
        <taxon>Pseudomonadaceae</taxon>
        <taxon>Azotobacter</taxon>
    </lineage>
</organism>
<evidence type="ECO:0000256" key="6">
    <source>
        <dbReference type="ARBA" id="ARBA00025719"/>
    </source>
</evidence>
<dbReference type="Proteomes" id="UP000199250">
    <property type="component" value="Unassembled WGS sequence"/>
</dbReference>
<keyword evidence="4" id="KW-0560">Oxidoreductase</keyword>
<keyword evidence="5" id="KW-0676">Redox-active center</keyword>
<dbReference type="SUPFAM" id="SSF52833">
    <property type="entry name" value="Thioredoxin-like"/>
    <property type="match status" value="1"/>
</dbReference>
<dbReference type="GO" id="GO:0005829">
    <property type="term" value="C:cytosol"/>
    <property type="evidence" value="ECO:0007669"/>
    <property type="project" value="TreeGrafter"/>
</dbReference>
<dbReference type="RefSeq" id="WP_090729871.1">
    <property type="nucleotide sequence ID" value="NZ_FNYQ01000006.1"/>
</dbReference>
<dbReference type="InterPro" id="IPR000866">
    <property type="entry name" value="AhpC/TSA"/>
</dbReference>
<dbReference type="NCBIfam" id="NF009668">
    <property type="entry name" value="PRK13189.1"/>
    <property type="match status" value="1"/>
</dbReference>
<feature type="domain" description="Thioredoxin" evidence="8">
    <location>
        <begin position="3"/>
        <end position="159"/>
    </location>
</feature>
<dbReference type="FunFam" id="3.30.1020.10:FF:000001">
    <property type="entry name" value="1-Cys peroxiredoxin"/>
    <property type="match status" value="1"/>
</dbReference>
<evidence type="ECO:0000256" key="1">
    <source>
        <dbReference type="ARBA" id="ARBA00009796"/>
    </source>
</evidence>